<dbReference type="InterPro" id="IPR001969">
    <property type="entry name" value="Aspartic_peptidase_AS"/>
</dbReference>
<dbReference type="Pfam" id="PF01029">
    <property type="entry name" value="NusB"/>
    <property type="match status" value="1"/>
</dbReference>
<dbReference type="SUPFAM" id="SSF50630">
    <property type="entry name" value="Acid proteases"/>
    <property type="match status" value="1"/>
</dbReference>
<dbReference type="InterPro" id="IPR049943">
    <property type="entry name" value="Ser_HO-MeTrfase-like"/>
</dbReference>
<dbReference type="Pfam" id="PF00383">
    <property type="entry name" value="dCMP_cyt_deam_1"/>
    <property type="match status" value="1"/>
</dbReference>
<evidence type="ECO:0000256" key="11">
    <source>
        <dbReference type="ARBA" id="ARBA00022619"/>
    </source>
</evidence>
<dbReference type="InterPro" id="IPR003796">
    <property type="entry name" value="RNR_NrdR-like"/>
</dbReference>
<dbReference type="InterPro" id="IPR010918">
    <property type="entry name" value="PurM-like_C_dom"/>
</dbReference>
<dbReference type="SUPFAM" id="SSF53383">
    <property type="entry name" value="PLP-dependent transferases"/>
    <property type="match status" value="1"/>
</dbReference>
<dbReference type="Pfam" id="PF13975">
    <property type="entry name" value="gag-asp_proteas"/>
    <property type="match status" value="1"/>
</dbReference>
<comment type="pathway">
    <text evidence="4">Cofactor biosynthesis; riboflavin biosynthesis; 5-amino-6-(D-ribitylamino)uracil from GTP: step 3/4.</text>
</comment>
<dbReference type="Pfam" id="PF00586">
    <property type="entry name" value="AIRS"/>
    <property type="match status" value="1"/>
</dbReference>
<dbReference type="InterPro" id="IPR006027">
    <property type="entry name" value="NusB_RsmB_TIM44"/>
</dbReference>
<evidence type="ECO:0000256" key="22">
    <source>
        <dbReference type="ARBA" id="ARBA00023163"/>
    </source>
</evidence>
<dbReference type="HAMAP" id="MF_00073">
    <property type="entry name" value="NusB"/>
    <property type="match status" value="1"/>
</dbReference>
<feature type="transmembrane region" description="Helical" evidence="27">
    <location>
        <begin position="1291"/>
        <end position="1309"/>
    </location>
</feature>
<dbReference type="InterPro" id="IPR011605">
    <property type="entry name" value="NusB_fam"/>
</dbReference>
<dbReference type="PANTHER" id="PTHR11680:SF50">
    <property type="entry name" value="SERINE HYDROXYMETHYLTRANSFERASE"/>
    <property type="match status" value="1"/>
</dbReference>
<keyword evidence="31" id="KW-1185">Reference proteome</keyword>
<feature type="transmembrane region" description="Helical" evidence="27">
    <location>
        <begin position="1373"/>
        <end position="1399"/>
    </location>
</feature>
<keyword evidence="7" id="KW-0963">Cytoplasm</keyword>
<comment type="pathway">
    <text evidence="2 25">One-carbon metabolism; tetrahydrofolate interconversion.</text>
</comment>
<keyword evidence="13" id="KW-0479">Metal-binding</keyword>
<dbReference type="Gene3D" id="3.40.640.10">
    <property type="entry name" value="Type I PLP-dependent aspartate aminotransferase-like (Major domain)"/>
    <property type="match status" value="1"/>
</dbReference>
<dbReference type="NCBIfam" id="TIGR00326">
    <property type="entry name" value="eubact_ribD"/>
    <property type="match status" value="1"/>
</dbReference>
<evidence type="ECO:0000256" key="1">
    <source>
        <dbReference type="ARBA" id="ARBA00001933"/>
    </source>
</evidence>
<dbReference type="InterPro" id="IPR004794">
    <property type="entry name" value="Eubact_RibD"/>
</dbReference>
<name>A0ABP0M7X8_9DINO</name>
<evidence type="ECO:0000256" key="2">
    <source>
        <dbReference type="ARBA" id="ARBA00004777"/>
    </source>
</evidence>
<dbReference type="Pfam" id="PF22811">
    <property type="entry name" value="Zn_ribbon_NrdR"/>
    <property type="match status" value="1"/>
</dbReference>
<keyword evidence="8" id="KW-0678">Repressor</keyword>
<evidence type="ECO:0000259" key="29">
    <source>
        <dbReference type="PROSITE" id="PS51747"/>
    </source>
</evidence>
<evidence type="ECO:0000256" key="25">
    <source>
        <dbReference type="RuleBase" id="RU000585"/>
    </source>
</evidence>
<evidence type="ECO:0000256" key="23">
    <source>
        <dbReference type="ARBA" id="ARBA00023268"/>
    </source>
</evidence>
<gene>
    <name evidence="30" type="ORF">SCF082_LOCUS26462</name>
</gene>
<dbReference type="GO" id="GO:0032259">
    <property type="term" value="P:methylation"/>
    <property type="evidence" value="ECO:0007669"/>
    <property type="project" value="UniProtKB-KW"/>
</dbReference>
<evidence type="ECO:0000256" key="20">
    <source>
        <dbReference type="ARBA" id="ARBA00023015"/>
    </source>
</evidence>
<dbReference type="Pfam" id="PF00464">
    <property type="entry name" value="SHMT"/>
    <property type="match status" value="1"/>
</dbReference>
<dbReference type="PROSITE" id="PS00096">
    <property type="entry name" value="SHMT"/>
    <property type="match status" value="1"/>
</dbReference>
<evidence type="ECO:0000256" key="12">
    <source>
        <dbReference type="ARBA" id="ARBA00022679"/>
    </source>
</evidence>
<dbReference type="Gene3D" id="3.40.140.10">
    <property type="entry name" value="Cytidine Deaminase, domain 2"/>
    <property type="match status" value="1"/>
</dbReference>
<dbReference type="CDD" id="cd05483">
    <property type="entry name" value="retropepsin_like_bacteria"/>
    <property type="match status" value="1"/>
</dbReference>
<dbReference type="Gene3D" id="2.40.70.10">
    <property type="entry name" value="Acid Proteases"/>
    <property type="match status" value="1"/>
</dbReference>
<comment type="similarity">
    <text evidence="6 25">Belongs to the SHMT family.</text>
</comment>
<evidence type="ECO:0000256" key="17">
    <source>
        <dbReference type="ARBA" id="ARBA00022840"/>
    </source>
</evidence>
<dbReference type="Pfam" id="PF03477">
    <property type="entry name" value="ATP-cone"/>
    <property type="match status" value="1"/>
</dbReference>
<dbReference type="InterPro" id="IPR002734">
    <property type="entry name" value="RibDG_C"/>
</dbReference>
<dbReference type="SUPFAM" id="SSF56042">
    <property type="entry name" value="PurM C-terminal domain-like"/>
    <property type="match status" value="1"/>
</dbReference>
<dbReference type="PROSITE" id="PS51747">
    <property type="entry name" value="CYT_DCMP_DEAMINASES_2"/>
    <property type="match status" value="1"/>
</dbReference>
<dbReference type="HAMAP" id="MF_00051">
    <property type="entry name" value="SHMT"/>
    <property type="match status" value="1"/>
</dbReference>
<evidence type="ECO:0000256" key="18">
    <source>
        <dbReference type="ARBA" id="ARBA00022884"/>
    </source>
</evidence>
<dbReference type="InterPro" id="IPR007686">
    <property type="entry name" value="YutG/PgpA"/>
</dbReference>
<dbReference type="PANTHER" id="PTHR11680">
    <property type="entry name" value="SERINE HYDROXYMETHYLTRANSFERASE"/>
    <property type="match status" value="1"/>
</dbReference>
<protein>
    <recommendedName>
        <fullName evidence="25">Serine hydroxymethyltransferase</fullName>
        <ecNumber evidence="25">2.1.2.1</ecNumber>
    </recommendedName>
</protein>
<evidence type="ECO:0000256" key="8">
    <source>
        <dbReference type="ARBA" id="ARBA00022491"/>
    </source>
</evidence>
<dbReference type="InterPro" id="IPR034122">
    <property type="entry name" value="Retropepsin-like_bacterial"/>
</dbReference>
<keyword evidence="14 24" id="KW-0547">Nucleotide-binding</keyword>
<keyword evidence="18" id="KW-0694">RNA-binding</keyword>
<dbReference type="SUPFAM" id="SSF48013">
    <property type="entry name" value="NusB-like"/>
    <property type="match status" value="1"/>
</dbReference>
<dbReference type="SUPFAM" id="SSF53927">
    <property type="entry name" value="Cytidine deaminase-like"/>
    <property type="match status" value="1"/>
</dbReference>
<feature type="domain" description="CMP/dCMP-type deaminase" evidence="29">
    <location>
        <begin position="505"/>
        <end position="647"/>
    </location>
</feature>
<keyword evidence="10" id="KW-0028">Amino-acid biosynthesis</keyword>
<evidence type="ECO:0000256" key="9">
    <source>
        <dbReference type="ARBA" id="ARBA00022563"/>
    </source>
</evidence>
<sequence length="1617" mass="173641">MFTTDQTIASFDAEIAAAIGEEDRRQEEHIELIASENYASPRVMEAQGSVLTNKYAEGYPHKRYYGGCEYVDQVEVLAIERVKALFGADYANVQPHSGSQANAAVYLALLEPGDTILGMSLDAGGHLTHGAAPNFSGKTYHAVQYGLNNDTGEVDYDEIAALAREHQPKMLIGGFSAYSRQLDWQKFRDIADSVGAYLVVDMAHVAGLVAAGLYPSPVPIADVTTSTTHKTLRGPRGGIILAKSNPDIEKKLNSALFPGSQGGPLMHVIAAKAVCFKEASEPAFVDYQKQVIANAQTMATGFQSRGYNVVSGGTDNHLFLLDLIDKDITGKAADAALGRANITVNKNAVPNDPRSPFVTSGLRIGTPAVTTRGFKETECATLTEWMCDVLDDIENDNMVTSVQQKVKKLCADFPVYQANGDSVRRRRECQTCGERFTTFETAELVMPRVVKSDGTREPFNEEKLRRGLTRALEKRPVSIEDIESALNHIMHRLRSTGERELPSRAVGEEVMQELRKIDGVAYVRFASVYRDFQDVSEFQDEIRKLKAAARTESDSAPSNGWTGRPGEGHAEVNALADALARTDAQTVRGATAYVSLEPCAFHGRTPPCTQALIDAGVARVVGALTDPHPQVAGSGYDQLEAAGISVERAELPEARTMVEGFLSRVLTGRPRVRIKIAASLDGRTAMASGESQWVTGQAARADVQGLRARSCAIVTGSQTVRLDDPALTVRHPAYRYRNEIRQPLRVVLDSNASLPGDAKVFGEPGEALVVHSTGTPGHDRAEFLSLPAAPAGGIDLAVLLDALGERGCNEVLVETGPTLAGAFLEAGLWDELVVYLAPKLLGSDARPLARLPIARMIDAIEAKIADRAALGDDIRLRLIPVTAVSEAAKTGKWARRKARRALVQAVYQWQMAGGATAEIEAEYRSNGSLDKADADFFQELLRGVLLNTGDVDALLAPALDRTLPELDNVERAALRLAARELATREDIPYRVVIDEYVELTKLFGAEDGHKFVNAVLDKLAASLRPVEVAVGYRAMMVSVSDLAAVGANPVQMLVAMTLEETDQRWALGVARGMRQALEETGGKLLGGNLGRGPRSITVSVHGFCPESELLLRSGAQANDQIFITGPLGASAAAVALERLGIADDPLTARYYRPRARIDVGLKLRGVATAAIDVSDGLLQDLGHLCKASGLGAELMSQQIPVAEGAGLDHALQGGDDYELLFTAPALPADVEAEAIGVMVPATGRLGWQHWRDPAVLTVCGLGAGFSPVAPGTVGSLGAVAVWWFLLRDLDWYAQLGAIVGVTVLGLWLIERVNARYGVGDAGAIVIDEVAGQWIALLLAPASLAAVVLGFALFRLFDVWKPWPVGWLDRNLEGAWGVMADDLAAGLLAFAVLQFTFLLLPDIWSHSRKLLIPLLLALASGPALATVPIEIVGLFKDTAVIRTGAGEKMLRVGETTRQGVTLVAANAWEAVVRYQGEQHRLGLSRQAVGNYTETQVNQIAIPADNLGQYRIRGAINDRYVDFLVDTGASVVALSSVEAQGLGIDYLRGERGTVQTAQGTAESYFLNLDKVTVAGITAYNVQAAVITGRYPVDILLGMSFLKQVSIQESGGVMTLVQKY</sequence>
<dbReference type="InterPro" id="IPR011549">
    <property type="entry name" value="RibD_C"/>
</dbReference>
<dbReference type="InterPro" id="IPR011969">
    <property type="entry name" value="Clan_AA_Asp_peptidase_C"/>
</dbReference>
<accession>A0ABP0M7X8</accession>
<dbReference type="NCBIfam" id="TIGR00227">
    <property type="entry name" value="ribD_Cterm"/>
    <property type="match status" value="1"/>
</dbReference>
<dbReference type="HAMAP" id="MF_02128">
    <property type="entry name" value="TMP_kinase"/>
    <property type="match status" value="1"/>
</dbReference>
<keyword evidence="17 24" id="KW-0067">ATP-binding</keyword>
<dbReference type="EC" id="2.1.2.1" evidence="25"/>
<dbReference type="CDD" id="cd00619">
    <property type="entry name" value="Terminator_NusB"/>
    <property type="match status" value="1"/>
</dbReference>
<keyword evidence="16" id="KW-0862">Zinc</keyword>
<dbReference type="NCBIfam" id="TIGR02281">
    <property type="entry name" value="clan_AA_DTGA"/>
    <property type="match status" value="1"/>
</dbReference>
<dbReference type="PROSITE" id="PS51161">
    <property type="entry name" value="ATP_CONE"/>
    <property type="match status" value="1"/>
</dbReference>
<dbReference type="PROSITE" id="PS00141">
    <property type="entry name" value="ASP_PROTEASE"/>
    <property type="match status" value="1"/>
</dbReference>
<dbReference type="InterPro" id="IPR016192">
    <property type="entry name" value="APOBEC/CMP_deaminase_Zn-bd"/>
</dbReference>
<dbReference type="SUPFAM" id="SSF55326">
    <property type="entry name" value="PurM N-terminal domain-like"/>
    <property type="match status" value="1"/>
</dbReference>
<evidence type="ECO:0000256" key="5">
    <source>
        <dbReference type="ARBA" id="ARBA00005952"/>
    </source>
</evidence>
<evidence type="ECO:0000259" key="28">
    <source>
        <dbReference type="PROSITE" id="PS51161"/>
    </source>
</evidence>
<evidence type="ECO:0000256" key="15">
    <source>
        <dbReference type="ARBA" id="ARBA00022814"/>
    </source>
</evidence>
<dbReference type="InterPro" id="IPR055173">
    <property type="entry name" value="NrdR-like_N"/>
</dbReference>
<keyword evidence="12 25" id="KW-0808">Transferase</keyword>
<dbReference type="InterPro" id="IPR036676">
    <property type="entry name" value="PurM-like_C_sf"/>
</dbReference>
<reference evidence="30 31" key="1">
    <citation type="submission" date="2024-02" db="EMBL/GenBank/DDBJ databases">
        <authorList>
            <person name="Chen Y."/>
            <person name="Shah S."/>
            <person name="Dougan E. K."/>
            <person name="Thang M."/>
            <person name="Chan C."/>
        </authorList>
    </citation>
    <scope>NUCLEOTIDE SEQUENCE [LARGE SCALE GENOMIC DNA]</scope>
</reference>
<evidence type="ECO:0000256" key="3">
    <source>
        <dbReference type="ARBA" id="ARBA00004882"/>
    </source>
</evidence>
<dbReference type="InterPro" id="IPR016188">
    <property type="entry name" value="PurM-like_N"/>
</dbReference>
<evidence type="ECO:0000256" key="7">
    <source>
        <dbReference type="ARBA" id="ARBA00022490"/>
    </source>
</evidence>
<dbReference type="Gene3D" id="3.30.1330.10">
    <property type="entry name" value="PurM-like, N-terminal domain"/>
    <property type="match status" value="1"/>
</dbReference>
<dbReference type="InterPro" id="IPR015424">
    <property type="entry name" value="PyrdxlP-dep_Trfase"/>
</dbReference>
<feature type="transmembrane region" description="Helical" evidence="27">
    <location>
        <begin position="1330"/>
        <end position="1353"/>
    </location>
</feature>
<comment type="function">
    <text evidence="25">Interconversion of serine and glycine.</text>
</comment>
<dbReference type="InterPro" id="IPR005144">
    <property type="entry name" value="ATP-cone_dom"/>
</dbReference>
<dbReference type="NCBIfam" id="NF000586">
    <property type="entry name" value="PRK00011.1"/>
    <property type="match status" value="1"/>
</dbReference>
<evidence type="ECO:0000256" key="24">
    <source>
        <dbReference type="PROSITE-ProRule" id="PRU00492"/>
    </source>
</evidence>
<keyword evidence="22" id="KW-0804">Transcription</keyword>
<dbReference type="InterPro" id="IPR035926">
    <property type="entry name" value="NusB-like_sf"/>
</dbReference>
<dbReference type="InterPro" id="IPR006283">
    <property type="entry name" value="ThiL-like"/>
</dbReference>
<organism evidence="30 31">
    <name type="scientific">Durusdinium trenchii</name>
    <dbReference type="NCBI Taxonomy" id="1381693"/>
    <lineage>
        <taxon>Eukaryota</taxon>
        <taxon>Sar</taxon>
        <taxon>Alveolata</taxon>
        <taxon>Dinophyceae</taxon>
        <taxon>Suessiales</taxon>
        <taxon>Symbiodiniaceae</taxon>
        <taxon>Durusdinium</taxon>
    </lineage>
</organism>
<evidence type="ECO:0000256" key="10">
    <source>
        <dbReference type="ARBA" id="ARBA00022605"/>
    </source>
</evidence>
<dbReference type="Gene3D" id="3.90.1150.10">
    <property type="entry name" value="Aspartate Aminotransferase, domain 1"/>
    <property type="match status" value="1"/>
</dbReference>
<keyword evidence="21" id="KW-0238">DNA-binding</keyword>
<dbReference type="Pfam" id="PF02769">
    <property type="entry name" value="AIRS_C"/>
    <property type="match status" value="1"/>
</dbReference>
<keyword evidence="11" id="KW-0686">Riboflavin biosynthesis</keyword>
<keyword evidence="9 25" id="KW-0554">One-carbon metabolism</keyword>
<dbReference type="NCBIfam" id="TIGR00244">
    <property type="entry name" value="transcriptional regulator NrdR"/>
    <property type="match status" value="1"/>
</dbReference>
<evidence type="ECO:0000256" key="6">
    <source>
        <dbReference type="ARBA" id="ARBA00006376"/>
    </source>
</evidence>
<keyword evidence="20" id="KW-0805">Transcription regulation</keyword>
<keyword evidence="27" id="KW-0812">Transmembrane</keyword>
<evidence type="ECO:0000313" key="30">
    <source>
        <dbReference type="EMBL" id="CAK9047178.1"/>
    </source>
</evidence>
<keyword evidence="23" id="KW-0511">Multifunctional enzyme</keyword>
<dbReference type="GO" id="GO:0008168">
    <property type="term" value="F:methyltransferase activity"/>
    <property type="evidence" value="ECO:0007669"/>
    <property type="project" value="UniProtKB-KW"/>
</dbReference>
<keyword evidence="15" id="KW-0889">Transcription antitermination</keyword>
<dbReference type="HAMAP" id="MF_00440">
    <property type="entry name" value="NrdR"/>
    <property type="match status" value="1"/>
</dbReference>
<dbReference type="InterPro" id="IPR016193">
    <property type="entry name" value="Cytidine_deaminase-like"/>
</dbReference>
<evidence type="ECO:0000256" key="16">
    <source>
        <dbReference type="ARBA" id="ARBA00022833"/>
    </source>
</evidence>
<dbReference type="NCBIfam" id="TIGR01951">
    <property type="entry name" value="nusB"/>
    <property type="match status" value="1"/>
</dbReference>
<feature type="domain" description="ATP-cone" evidence="28">
    <location>
        <begin position="447"/>
        <end position="537"/>
    </location>
</feature>
<dbReference type="PROSITE" id="PS00903">
    <property type="entry name" value="CYT_DCMP_DEAMINASES_1"/>
    <property type="match status" value="1"/>
</dbReference>
<dbReference type="Gene3D" id="3.90.650.10">
    <property type="entry name" value="PurM-like C-terminal domain"/>
    <property type="match status" value="1"/>
</dbReference>
<dbReference type="EMBL" id="CAXAMM010020058">
    <property type="protein sequence ID" value="CAK9047178.1"/>
    <property type="molecule type" value="Genomic_DNA"/>
</dbReference>
<dbReference type="InterPro" id="IPR036921">
    <property type="entry name" value="PurM-like_N_sf"/>
</dbReference>
<dbReference type="Gene3D" id="1.10.940.10">
    <property type="entry name" value="NusB-like"/>
    <property type="match status" value="1"/>
</dbReference>
<dbReference type="InterPro" id="IPR001085">
    <property type="entry name" value="Ser_HO-MeTrfase"/>
</dbReference>
<dbReference type="CDD" id="cd02194">
    <property type="entry name" value="ThiL"/>
    <property type="match status" value="1"/>
</dbReference>
<dbReference type="InterPro" id="IPR039429">
    <property type="entry name" value="SHMT-like_dom"/>
</dbReference>
<dbReference type="InterPro" id="IPR019798">
    <property type="entry name" value="Ser_HO-MeTrfase_PLP_BS"/>
</dbReference>
<feature type="region of interest" description="Disordered" evidence="26">
    <location>
        <begin position="548"/>
        <end position="568"/>
    </location>
</feature>
<keyword evidence="30" id="KW-0489">Methyltransferase</keyword>
<keyword evidence="19 25" id="KW-0663">Pyridoxal phosphate</keyword>
<dbReference type="InterPro" id="IPR015422">
    <property type="entry name" value="PyrdxlP-dep_Trfase_small"/>
</dbReference>
<feature type="transmembrane region" description="Helical" evidence="27">
    <location>
        <begin position="1411"/>
        <end position="1434"/>
    </location>
</feature>
<dbReference type="Pfam" id="PF04608">
    <property type="entry name" value="PgpA"/>
    <property type="match status" value="1"/>
</dbReference>
<comment type="similarity">
    <text evidence="5">Belongs to the NusB family.</text>
</comment>
<proteinExistence type="inferred from homology"/>
<comment type="catalytic activity">
    <reaction evidence="25">
        <text>(6R)-5,10-methylene-5,6,7,8-tetrahydrofolate + glycine + H2O = (6S)-5,6,7,8-tetrahydrofolate + L-serine</text>
        <dbReference type="Rhea" id="RHEA:15481"/>
        <dbReference type="ChEBI" id="CHEBI:15377"/>
        <dbReference type="ChEBI" id="CHEBI:15636"/>
        <dbReference type="ChEBI" id="CHEBI:33384"/>
        <dbReference type="ChEBI" id="CHEBI:57305"/>
        <dbReference type="ChEBI" id="CHEBI:57453"/>
        <dbReference type="EC" id="2.1.2.1"/>
    </reaction>
</comment>
<evidence type="ECO:0000256" key="14">
    <source>
        <dbReference type="ARBA" id="ARBA00022741"/>
    </source>
</evidence>
<dbReference type="InterPro" id="IPR024072">
    <property type="entry name" value="DHFR-like_dom_sf"/>
</dbReference>
<dbReference type="Pfam" id="PF01872">
    <property type="entry name" value="RibD_C"/>
    <property type="match status" value="1"/>
</dbReference>
<dbReference type="SUPFAM" id="SSF53597">
    <property type="entry name" value="Dihydrofolate reductase-like"/>
    <property type="match status" value="1"/>
</dbReference>
<dbReference type="InterPro" id="IPR021109">
    <property type="entry name" value="Peptidase_aspartic_dom_sf"/>
</dbReference>
<dbReference type="SUPFAM" id="SSF101307">
    <property type="entry name" value="YutG-like"/>
    <property type="match status" value="1"/>
</dbReference>
<dbReference type="CDD" id="cd06971">
    <property type="entry name" value="PgpA"/>
    <property type="match status" value="1"/>
</dbReference>
<evidence type="ECO:0000256" key="27">
    <source>
        <dbReference type="SAM" id="Phobius"/>
    </source>
</evidence>
<evidence type="ECO:0000256" key="19">
    <source>
        <dbReference type="ARBA" id="ARBA00022898"/>
    </source>
</evidence>
<evidence type="ECO:0000256" key="26">
    <source>
        <dbReference type="SAM" id="MobiDB-lite"/>
    </source>
</evidence>
<dbReference type="Gene3D" id="3.40.430.10">
    <property type="entry name" value="Dihydrofolate Reductase, subunit A"/>
    <property type="match status" value="1"/>
</dbReference>
<keyword evidence="27" id="KW-0472">Membrane</keyword>
<dbReference type="CDD" id="cd00378">
    <property type="entry name" value="SHMT"/>
    <property type="match status" value="1"/>
</dbReference>
<dbReference type="InterPro" id="IPR015421">
    <property type="entry name" value="PyrdxlP-dep_Trfase_major"/>
</dbReference>
<keyword evidence="27" id="KW-1133">Transmembrane helix</keyword>
<evidence type="ECO:0000313" key="31">
    <source>
        <dbReference type="Proteomes" id="UP001642464"/>
    </source>
</evidence>
<dbReference type="Proteomes" id="UP001642464">
    <property type="component" value="Unassembled WGS sequence"/>
</dbReference>
<comment type="cofactor">
    <cofactor evidence="1 25">
        <name>pyridoxal 5'-phosphate</name>
        <dbReference type="ChEBI" id="CHEBI:597326"/>
    </cofactor>
</comment>
<comment type="caution">
    <text evidence="30">The sequence shown here is derived from an EMBL/GenBank/DDBJ whole genome shotgun (WGS) entry which is preliminary data.</text>
</comment>
<dbReference type="InterPro" id="IPR036681">
    <property type="entry name" value="PgpA-like_sf"/>
</dbReference>
<evidence type="ECO:0000256" key="4">
    <source>
        <dbReference type="ARBA" id="ARBA00004910"/>
    </source>
</evidence>
<dbReference type="InterPro" id="IPR002125">
    <property type="entry name" value="CMP_dCMP_dom"/>
</dbReference>
<comment type="pathway">
    <text evidence="3">Cofactor biosynthesis; riboflavin biosynthesis; 5-amino-6-(D-ribitylamino)uracil from GTP: step 2/4.</text>
</comment>
<evidence type="ECO:0000256" key="21">
    <source>
        <dbReference type="ARBA" id="ARBA00023125"/>
    </source>
</evidence>
<evidence type="ECO:0000256" key="13">
    <source>
        <dbReference type="ARBA" id="ARBA00022723"/>
    </source>
</evidence>